<comment type="caution">
    <text evidence="1">The sequence shown here is derived from an EMBL/GenBank/DDBJ whole genome shotgun (WGS) entry which is preliminary data.</text>
</comment>
<organism evidence="1 2">
    <name type="scientific">Pseudomonas kilonensis</name>
    <dbReference type="NCBI Taxonomy" id="132476"/>
    <lineage>
        <taxon>Bacteria</taxon>
        <taxon>Pseudomonadati</taxon>
        <taxon>Pseudomonadota</taxon>
        <taxon>Gammaproteobacteria</taxon>
        <taxon>Pseudomonadales</taxon>
        <taxon>Pseudomonadaceae</taxon>
        <taxon>Pseudomonas</taxon>
    </lineage>
</organism>
<dbReference type="Gene3D" id="2.40.128.380">
    <property type="entry name" value="T3SS negative regulator GrlR"/>
    <property type="match status" value="1"/>
</dbReference>
<gene>
    <name evidence="1" type="ORF">SAMN04490188_3985</name>
</gene>
<dbReference type="InterPro" id="IPR032417">
    <property type="entry name" value="GrlR"/>
</dbReference>
<accession>A0ABY0ZA16</accession>
<dbReference type="EMBL" id="FNTT01000002">
    <property type="protein sequence ID" value="SEE46990.1"/>
    <property type="molecule type" value="Genomic_DNA"/>
</dbReference>
<sequence length="111" mass="11727">MSNGIFEVDFSSNRPDHGSGLVVVKDGSVNGGDANYLYQGTVPTTSGQFTSQFRVSMWRPGNTSVSGLDNYDLDATGEINYERGSISLTGSVVGAPHIQITLSGRKITPAV</sequence>
<dbReference type="RefSeq" id="WP_053186902.1">
    <property type="nucleotide sequence ID" value="NZ_FNTT01000002.1"/>
</dbReference>
<protein>
    <submittedName>
        <fullName evidence="1">T3SS negative regulator,GrlR</fullName>
    </submittedName>
</protein>
<evidence type="ECO:0000313" key="1">
    <source>
        <dbReference type="EMBL" id="SEE46990.1"/>
    </source>
</evidence>
<reference evidence="1 2" key="1">
    <citation type="submission" date="2016-10" db="EMBL/GenBank/DDBJ databases">
        <authorList>
            <person name="Varghese N."/>
            <person name="Submissions S."/>
        </authorList>
    </citation>
    <scope>NUCLEOTIDE SEQUENCE [LARGE SCALE GENOMIC DNA]</scope>
    <source>
        <strain evidence="1 2">BS3780</strain>
    </source>
</reference>
<dbReference type="Proteomes" id="UP000183915">
    <property type="component" value="Unassembled WGS sequence"/>
</dbReference>
<evidence type="ECO:0000313" key="2">
    <source>
        <dbReference type="Proteomes" id="UP000183915"/>
    </source>
</evidence>
<keyword evidence="2" id="KW-1185">Reference proteome</keyword>
<name>A0ABY0ZA16_9PSED</name>
<dbReference type="Pfam" id="PF16518">
    <property type="entry name" value="GrlR"/>
    <property type="match status" value="1"/>
</dbReference>
<dbReference type="InterPro" id="IPR043019">
    <property type="entry name" value="GrlR_sf"/>
</dbReference>
<proteinExistence type="predicted"/>